<evidence type="ECO:0000259" key="8">
    <source>
        <dbReference type="SMART" id="SM00934"/>
    </source>
</evidence>
<keyword evidence="4" id="KW-0210">Decarboxylase</keyword>
<dbReference type="InterPro" id="IPR018089">
    <property type="entry name" value="OMPdecase_AS"/>
</dbReference>
<dbReference type="PROSITE" id="PS00156">
    <property type="entry name" value="OMPDECASE"/>
    <property type="match status" value="1"/>
</dbReference>
<dbReference type="GO" id="GO:0005829">
    <property type="term" value="C:cytosol"/>
    <property type="evidence" value="ECO:0007669"/>
    <property type="project" value="TreeGrafter"/>
</dbReference>
<dbReference type="SMART" id="SM00934">
    <property type="entry name" value="OMPdecase"/>
    <property type="match status" value="1"/>
</dbReference>
<evidence type="ECO:0000256" key="7">
    <source>
        <dbReference type="ARBA" id="ARBA00033428"/>
    </source>
</evidence>
<proteinExistence type="predicted"/>
<protein>
    <recommendedName>
        <fullName evidence="3">Orotidine 5'-phosphate decarboxylase</fullName>
        <ecNumber evidence="2">4.1.1.23</ecNumber>
    </recommendedName>
    <alternativeName>
        <fullName evidence="7">OMP decarboxylase</fullName>
    </alternativeName>
</protein>
<dbReference type="Gene3D" id="3.20.20.70">
    <property type="entry name" value="Aldolase class I"/>
    <property type="match status" value="1"/>
</dbReference>
<dbReference type="GO" id="GO:0006207">
    <property type="term" value="P:'de novo' pyrimidine nucleobase biosynthetic process"/>
    <property type="evidence" value="ECO:0007669"/>
    <property type="project" value="InterPro"/>
</dbReference>
<sequence>VNRIILALDTTNLDEAIGIAKKIKNKIFTIKLGLEFFNAHGKEGVKKFNEIGITNLMLDLKLKDIPETVYKAIKALDGIKFGFLTIHGLGGKTMIDKAIKAAKEIKSQPKIMMVTILTALNDEDLRATGSNSTVDEQVEKLAKLARETGVGIVCSGHEAKNVRKIIGSNLLIFTPGIRINKDNKDDQQRVCTPIESIKNGSDKIIMGRSLIKGNIEDNLDRILNSLKI</sequence>
<dbReference type="InterPro" id="IPR001754">
    <property type="entry name" value="OMPdeCOase_dom"/>
</dbReference>
<dbReference type="InterPro" id="IPR013785">
    <property type="entry name" value="Aldolase_TIM"/>
</dbReference>
<evidence type="ECO:0000256" key="1">
    <source>
        <dbReference type="ARBA" id="ARBA00004861"/>
    </source>
</evidence>
<dbReference type="GO" id="GO:0004590">
    <property type="term" value="F:orotidine-5'-phosphate decarboxylase activity"/>
    <property type="evidence" value="ECO:0007669"/>
    <property type="project" value="UniProtKB-EC"/>
</dbReference>
<evidence type="ECO:0000313" key="9">
    <source>
        <dbReference type="EMBL" id="SVB78977.1"/>
    </source>
</evidence>
<dbReference type="PANTHER" id="PTHR32119:SF2">
    <property type="entry name" value="OROTIDINE 5'-PHOSPHATE DECARBOXYLASE"/>
    <property type="match status" value="1"/>
</dbReference>
<name>A0A382GW80_9ZZZZ</name>
<dbReference type="UniPathway" id="UPA00070">
    <property type="reaction ID" value="UER00120"/>
</dbReference>
<gene>
    <name evidence="9" type="ORF">METZ01_LOCUS231831</name>
</gene>
<keyword evidence="6" id="KW-0456">Lyase</keyword>
<evidence type="ECO:0000256" key="5">
    <source>
        <dbReference type="ARBA" id="ARBA00022975"/>
    </source>
</evidence>
<dbReference type="CDD" id="cd04725">
    <property type="entry name" value="OMP_decarboxylase_like"/>
    <property type="match status" value="1"/>
</dbReference>
<dbReference type="InterPro" id="IPR011060">
    <property type="entry name" value="RibuloseP-bd_barrel"/>
</dbReference>
<evidence type="ECO:0000256" key="3">
    <source>
        <dbReference type="ARBA" id="ARBA00021923"/>
    </source>
</evidence>
<evidence type="ECO:0000256" key="2">
    <source>
        <dbReference type="ARBA" id="ARBA00012321"/>
    </source>
</evidence>
<dbReference type="AlphaFoldDB" id="A0A382GW80"/>
<dbReference type="EC" id="4.1.1.23" evidence="2"/>
<dbReference type="NCBIfam" id="TIGR01740">
    <property type="entry name" value="pyrF"/>
    <property type="match status" value="1"/>
</dbReference>
<dbReference type="PANTHER" id="PTHR32119">
    <property type="entry name" value="OROTIDINE 5'-PHOSPHATE DECARBOXYLASE"/>
    <property type="match status" value="1"/>
</dbReference>
<dbReference type="NCBIfam" id="NF001273">
    <property type="entry name" value="PRK00230.1"/>
    <property type="match status" value="1"/>
</dbReference>
<dbReference type="EMBL" id="UINC01057621">
    <property type="protein sequence ID" value="SVB78977.1"/>
    <property type="molecule type" value="Genomic_DNA"/>
</dbReference>
<feature type="domain" description="Orotidine 5'-phosphate decarboxylase" evidence="8">
    <location>
        <begin position="3"/>
        <end position="222"/>
    </location>
</feature>
<dbReference type="SUPFAM" id="SSF51366">
    <property type="entry name" value="Ribulose-phoshate binding barrel"/>
    <property type="match status" value="1"/>
</dbReference>
<comment type="pathway">
    <text evidence="1">Pyrimidine metabolism; UMP biosynthesis via de novo pathway; UMP from orotate: step 2/2.</text>
</comment>
<evidence type="ECO:0000256" key="6">
    <source>
        <dbReference type="ARBA" id="ARBA00023239"/>
    </source>
</evidence>
<reference evidence="9" key="1">
    <citation type="submission" date="2018-05" db="EMBL/GenBank/DDBJ databases">
        <authorList>
            <person name="Lanie J.A."/>
            <person name="Ng W.-L."/>
            <person name="Kazmierczak K.M."/>
            <person name="Andrzejewski T.M."/>
            <person name="Davidsen T.M."/>
            <person name="Wayne K.J."/>
            <person name="Tettelin H."/>
            <person name="Glass J.I."/>
            <person name="Rusch D."/>
            <person name="Podicherti R."/>
            <person name="Tsui H.-C.T."/>
            <person name="Winkler M.E."/>
        </authorList>
    </citation>
    <scope>NUCLEOTIDE SEQUENCE</scope>
</reference>
<feature type="non-terminal residue" evidence="9">
    <location>
        <position position="1"/>
    </location>
</feature>
<keyword evidence="5" id="KW-0665">Pyrimidine biosynthesis</keyword>
<dbReference type="GO" id="GO:0044205">
    <property type="term" value="P:'de novo' UMP biosynthetic process"/>
    <property type="evidence" value="ECO:0007669"/>
    <property type="project" value="UniProtKB-UniPathway"/>
</dbReference>
<dbReference type="Pfam" id="PF00215">
    <property type="entry name" value="OMPdecase"/>
    <property type="match status" value="1"/>
</dbReference>
<evidence type="ECO:0000256" key="4">
    <source>
        <dbReference type="ARBA" id="ARBA00022793"/>
    </source>
</evidence>
<accession>A0A382GW80</accession>
<organism evidence="9">
    <name type="scientific">marine metagenome</name>
    <dbReference type="NCBI Taxonomy" id="408172"/>
    <lineage>
        <taxon>unclassified sequences</taxon>
        <taxon>metagenomes</taxon>
        <taxon>ecological metagenomes</taxon>
    </lineage>
</organism>
<dbReference type="InterPro" id="IPR014732">
    <property type="entry name" value="OMPdecase"/>
</dbReference>